<sequence>MLPRQEKREREMRTIKAAACAALLAGAAAPALAQSEVGDMLDRFAADYMEDPTFTRDWLFGVEIGGEMWTLSLDRDTASYEIRRGTPPEPVFYFTGTPEIFERIGHGEITALTAMGRAFENDPVPFDIQLMDGAGFDPAILSFAFHFWTRGFPEILNYRELDTREIHGANGALIYYQPGFRSGFGHVAPGQHANEDPESRSNPFPTMFIVTEGRLIARIGGEDTEMEGGQLVIIPAGVDHEFLNPFGEPAYFFLFMFGEGA</sequence>
<dbReference type="Pfam" id="PF07883">
    <property type="entry name" value="Cupin_2"/>
    <property type="match status" value="1"/>
</dbReference>
<accession>A0A4V3RXZ7</accession>
<name>A0A4V3RXZ7_9PROT</name>
<dbReference type="InterPro" id="IPR011051">
    <property type="entry name" value="RmlC_Cupin_sf"/>
</dbReference>
<evidence type="ECO:0000313" key="3">
    <source>
        <dbReference type="EMBL" id="TGY88159.1"/>
    </source>
</evidence>
<evidence type="ECO:0000313" key="4">
    <source>
        <dbReference type="Proteomes" id="UP000308054"/>
    </source>
</evidence>
<gene>
    <name evidence="3" type="ORF">E5163_09985</name>
</gene>
<keyword evidence="4" id="KW-1185">Reference proteome</keyword>
<dbReference type="EMBL" id="SRXW01000003">
    <property type="protein sequence ID" value="TGY88159.1"/>
    <property type="molecule type" value="Genomic_DNA"/>
</dbReference>
<dbReference type="Gene3D" id="2.60.120.10">
    <property type="entry name" value="Jelly Rolls"/>
    <property type="match status" value="1"/>
</dbReference>
<evidence type="ECO:0000259" key="2">
    <source>
        <dbReference type="Pfam" id="PF07883"/>
    </source>
</evidence>
<organism evidence="3 4">
    <name type="scientific">Marinicauda algicola</name>
    <dbReference type="NCBI Taxonomy" id="2029849"/>
    <lineage>
        <taxon>Bacteria</taxon>
        <taxon>Pseudomonadati</taxon>
        <taxon>Pseudomonadota</taxon>
        <taxon>Alphaproteobacteria</taxon>
        <taxon>Maricaulales</taxon>
        <taxon>Maricaulaceae</taxon>
        <taxon>Marinicauda</taxon>
    </lineage>
</organism>
<dbReference type="InterPro" id="IPR014710">
    <property type="entry name" value="RmlC-like_jellyroll"/>
</dbReference>
<dbReference type="SUPFAM" id="SSF51182">
    <property type="entry name" value="RmlC-like cupins"/>
    <property type="match status" value="1"/>
</dbReference>
<comment type="caution">
    <text evidence="3">The sequence shown here is derived from an EMBL/GenBank/DDBJ whole genome shotgun (WGS) entry which is preliminary data.</text>
</comment>
<proteinExistence type="predicted"/>
<dbReference type="InterPro" id="IPR013096">
    <property type="entry name" value="Cupin_2"/>
</dbReference>
<feature type="signal peptide" evidence="1">
    <location>
        <begin position="1"/>
        <end position="33"/>
    </location>
</feature>
<keyword evidence="1" id="KW-0732">Signal</keyword>
<evidence type="ECO:0000256" key="1">
    <source>
        <dbReference type="SAM" id="SignalP"/>
    </source>
</evidence>
<feature type="chain" id="PRO_5020455523" evidence="1">
    <location>
        <begin position="34"/>
        <end position="261"/>
    </location>
</feature>
<dbReference type="AlphaFoldDB" id="A0A4V3RXZ7"/>
<reference evidence="3 4" key="1">
    <citation type="journal article" date="2017" name="Int. J. Syst. Evol. Microbiol.">
        <title>Marinicauda algicola sp. nov., isolated from a marine red alga Rhodosorus marinus.</title>
        <authorList>
            <person name="Jeong S.E."/>
            <person name="Jeon S.H."/>
            <person name="Chun B.H."/>
            <person name="Kim D.W."/>
            <person name="Jeon C.O."/>
        </authorList>
    </citation>
    <scope>NUCLEOTIDE SEQUENCE [LARGE SCALE GENOMIC DNA]</scope>
    <source>
        <strain evidence="3 4">JCM 31718</strain>
    </source>
</reference>
<feature type="domain" description="Cupin type-2" evidence="2">
    <location>
        <begin position="187"/>
        <end position="253"/>
    </location>
</feature>
<protein>
    <submittedName>
        <fullName evidence="3">Cupin domain-containing protein</fullName>
    </submittedName>
</protein>
<dbReference type="Proteomes" id="UP000308054">
    <property type="component" value="Unassembled WGS sequence"/>
</dbReference>